<proteinExistence type="predicted"/>
<dbReference type="EMBL" id="WOCE01000014">
    <property type="protein sequence ID" value="KAE9599953.1"/>
    <property type="molecule type" value="Genomic_DNA"/>
</dbReference>
<evidence type="ECO:0000313" key="2">
    <source>
        <dbReference type="Proteomes" id="UP000447434"/>
    </source>
</evidence>
<accession>A0A6A4P593</accession>
<gene>
    <name evidence="1" type="ORF">Lalb_Chr14g0367841</name>
</gene>
<dbReference type="Proteomes" id="UP000447434">
    <property type="component" value="Chromosome 14"/>
</dbReference>
<keyword evidence="2" id="KW-1185">Reference proteome</keyword>
<dbReference type="Gene3D" id="3.60.40.10">
    <property type="entry name" value="PPM-type phosphatase domain"/>
    <property type="match status" value="1"/>
</dbReference>
<protein>
    <submittedName>
        <fullName evidence="1">Putative PPM-type phosphatase domain, protein phosphatase 2C family</fullName>
    </submittedName>
</protein>
<sequence length="67" mass="7549">MSKKQLFETVICNAGEAKRIRRCNGCVYALEEEPNIQRVWLPNEKAPGLAMSRAFGDFLLKDHGLIA</sequence>
<evidence type="ECO:0000313" key="1">
    <source>
        <dbReference type="EMBL" id="KAE9599953.1"/>
    </source>
</evidence>
<dbReference type="AlphaFoldDB" id="A0A6A4P593"/>
<organism evidence="1 2">
    <name type="scientific">Lupinus albus</name>
    <name type="common">White lupine</name>
    <name type="synonym">Lupinus termis</name>
    <dbReference type="NCBI Taxonomy" id="3870"/>
    <lineage>
        <taxon>Eukaryota</taxon>
        <taxon>Viridiplantae</taxon>
        <taxon>Streptophyta</taxon>
        <taxon>Embryophyta</taxon>
        <taxon>Tracheophyta</taxon>
        <taxon>Spermatophyta</taxon>
        <taxon>Magnoliopsida</taxon>
        <taxon>eudicotyledons</taxon>
        <taxon>Gunneridae</taxon>
        <taxon>Pentapetalae</taxon>
        <taxon>rosids</taxon>
        <taxon>fabids</taxon>
        <taxon>Fabales</taxon>
        <taxon>Fabaceae</taxon>
        <taxon>Papilionoideae</taxon>
        <taxon>50 kb inversion clade</taxon>
        <taxon>genistoids sensu lato</taxon>
        <taxon>core genistoids</taxon>
        <taxon>Genisteae</taxon>
        <taxon>Lupinus</taxon>
    </lineage>
</organism>
<dbReference type="OrthoDB" id="10264738at2759"/>
<comment type="caution">
    <text evidence="1">The sequence shown here is derived from an EMBL/GenBank/DDBJ whole genome shotgun (WGS) entry which is preliminary data.</text>
</comment>
<name>A0A6A4P593_LUPAL</name>
<dbReference type="InterPro" id="IPR036457">
    <property type="entry name" value="PPM-type-like_dom_sf"/>
</dbReference>
<reference evidence="2" key="1">
    <citation type="journal article" date="2020" name="Nat. Commun.">
        <title>Genome sequence of the cluster root forming white lupin.</title>
        <authorList>
            <person name="Hufnagel B."/>
            <person name="Marques A."/>
            <person name="Soriano A."/>
            <person name="Marques L."/>
            <person name="Divol F."/>
            <person name="Doumas P."/>
            <person name="Sallet E."/>
            <person name="Mancinotti D."/>
            <person name="Carrere S."/>
            <person name="Marande W."/>
            <person name="Arribat S."/>
            <person name="Keller J."/>
            <person name="Huneau C."/>
            <person name="Blein T."/>
            <person name="Aime D."/>
            <person name="Laguerre M."/>
            <person name="Taylor J."/>
            <person name="Schubert V."/>
            <person name="Nelson M."/>
            <person name="Geu-Flores F."/>
            <person name="Crespi M."/>
            <person name="Gallardo-Guerrero K."/>
            <person name="Delaux P.-M."/>
            <person name="Salse J."/>
            <person name="Berges H."/>
            <person name="Guyot R."/>
            <person name="Gouzy J."/>
            <person name="Peret B."/>
        </authorList>
    </citation>
    <scope>NUCLEOTIDE SEQUENCE [LARGE SCALE GENOMIC DNA]</scope>
    <source>
        <strain evidence="2">cv. Amiga</strain>
    </source>
</reference>